<organism evidence="3 4">
    <name type="scientific">Jiulongibacter sediminis</name>
    <dbReference type="NCBI Taxonomy" id="1605367"/>
    <lineage>
        <taxon>Bacteria</taxon>
        <taxon>Pseudomonadati</taxon>
        <taxon>Bacteroidota</taxon>
        <taxon>Cytophagia</taxon>
        <taxon>Cytophagales</taxon>
        <taxon>Leadbetterellaceae</taxon>
        <taxon>Jiulongibacter</taxon>
    </lineage>
</organism>
<dbReference type="InterPro" id="IPR000192">
    <property type="entry name" value="Aminotrans_V_dom"/>
</dbReference>
<dbReference type="RefSeq" id="WP_055151427.1">
    <property type="nucleotide sequence ID" value="NZ_JXSZ01000015.1"/>
</dbReference>
<dbReference type="Gene3D" id="3.90.1150.10">
    <property type="entry name" value="Aspartate Aminotransferase, domain 1"/>
    <property type="match status" value="1"/>
</dbReference>
<dbReference type="InterPro" id="IPR015424">
    <property type="entry name" value="PyrdxlP-dep_Trfase"/>
</dbReference>
<dbReference type="EMBL" id="LGTQ01000015">
    <property type="protein sequence ID" value="KPM46701.1"/>
    <property type="molecule type" value="Genomic_DNA"/>
</dbReference>
<evidence type="ECO:0000256" key="1">
    <source>
        <dbReference type="ARBA" id="ARBA00022898"/>
    </source>
</evidence>
<evidence type="ECO:0000313" key="4">
    <source>
        <dbReference type="Proteomes" id="UP000050454"/>
    </source>
</evidence>
<proteinExistence type="predicted"/>
<evidence type="ECO:0000259" key="2">
    <source>
        <dbReference type="Pfam" id="PF00266"/>
    </source>
</evidence>
<protein>
    <recommendedName>
        <fullName evidence="2">Aminotransferase class V domain-containing protein</fullName>
    </recommendedName>
</protein>
<reference evidence="3 4" key="1">
    <citation type="submission" date="2015-07" db="EMBL/GenBank/DDBJ databases">
        <title>The draft genome sequence of Leadbetterella sp. JN14-9.</title>
        <authorList>
            <person name="Liu Y."/>
            <person name="Du J."/>
            <person name="Shao Z."/>
        </authorList>
    </citation>
    <scope>NUCLEOTIDE SEQUENCE [LARGE SCALE GENOMIC DNA]</scope>
    <source>
        <strain evidence="3 4">JN14-9</strain>
    </source>
</reference>
<dbReference type="PANTHER" id="PTHR43586">
    <property type="entry name" value="CYSTEINE DESULFURASE"/>
    <property type="match status" value="1"/>
</dbReference>
<evidence type="ECO:0000313" key="3">
    <source>
        <dbReference type="EMBL" id="KPM46701.1"/>
    </source>
</evidence>
<dbReference type="OrthoDB" id="9804366at2"/>
<keyword evidence="1" id="KW-0663">Pyridoxal phosphate</keyword>
<comment type="caution">
    <text evidence="3">The sequence shown here is derived from an EMBL/GenBank/DDBJ whole genome shotgun (WGS) entry which is preliminary data.</text>
</comment>
<keyword evidence="4" id="KW-1185">Reference proteome</keyword>
<dbReference type="Proteomes" id="UP000050454">
    <property type="component" value="Unassembled WGS sequence"/>
</dbReference>
<dbReference type="STRING" id="1605367.AFM12_18135"/>
<gene>
    <name evidence="3" type="ORF">AFM12_18135</name>
</gene>
<accession>A0A0P7BR56</accession>
<dbReference type="AlphaFoldDB" id="A0A0P7BR56"/>
<dbReference type="Pfam" id="PF00266">
    <property type="entry name" value="Aminotran_5"/>
    <property type="match status" value="1"/>
</dbReference>
<dbReference type="PATRIC" id="fig|1605367.3.peg.1063"/>
<sequence>MEFSRRDFVKGAMASGLLAKVSQTTANEVWKPTDDWEKVRKQFPLQSERIYLNNGTFGPSPTPVLEAIKASLTETNTSGEYGHTTEARKELAAFVGAKEEEISLTHNTTEGINIVCWGLPLKAGDEVVISLHEHVGNALPWLNRAKLHGIILKPIMPGKTADETLSNIEAAITPKTRVLALPHITCTTGQVFPLEGIVALAKKHNLFTAIDGAHGLGTINLDLPKLGVDFYSSSCHKWMLGPNGTGFLYIKEELLDTLQAYHVGAYSDSGWDMFASPPELSGYNPTAHRFDYASQSTPLYTGAAAAAQFHTEIGKAKIENRIRELNSYLFEGLKELGKFEILTPEEPKSRICMVSFKSRDKDYREIGRMLSKNKFRVRLVPESKLDAVRISTHIYNSFEEIDRLLKVLENV</sequence>
<dbReference type="SUPFAM" id="SSF53383">
    <property type="entry name" value="PLP-dependent transferases"/>
    <property type="match status" value="1"/>
</dbReference>
<dbReference type="InterPro" id="IPR015422">
    <property type="entry name" value="PyrdxlP-dep_Trfase_small"/>
</dbReference>
<dbReference type="Gene3D" id="3.40.640.10">
    <property type="entry name" value="Type I PLP-dependent aspartate aminotransferase-like (Major domain)"/>
    <property type="match status" value="1"/>
</dbReference>
<dbReference type="InterPro" id="IPR015421">
    <property type="entry name" value="PyrdxlP-dep_Trfase_major"/>
</dbReference>
<dbReference type="PANTHER" id="PTHR43586:SF4">
    <property type="entry name" value="ISOPENICILLIN N EPIMERASE"/>
    <property type="match status" value="1"/>
</dbReference>
<feature type="domain" description="Aminotransferase class V" evidence="2">
    <location>
        <begin position="83"/>
        <end position="404"/>
    </location>
</feature>
<name>A0A0P7BR56_9BACT</name>